<evidence type="ECO:0000313" key="2">
    <source>
        <dbReference type="EMBL" id="SEC48614.1"/>
    </source>
</evidence>
<dbReference type="AlphaFoldDB" id="A0A1H4SXB8"/>
<gene>
    <name evidence="2" type="ORF">SAMN04490185_1510</name>
</gene>
<accession>A0A1H4SXB8</accession>
<evidence type="ECO:0000256" key="1">
    <source>
        <dbReference type="SAM" id="Phobius"/>
    </source>
</evidence>
<dbReference type="Proteomes" id="UP000183114">
    <property type="component" value="Unassembled WGS sequence"/>
</dbReference>
<evidence type="ECO:0000313" key="3">
    <source>
        <dbReference type="Proteomes" id="UP000183114"/>
    </source>
</evidence>
<sequence length="80" mass="9024">MRKSFRSGGVFGDHFMLVCIGSYLLLPSRSIRSGALDESDYINFPRGLLRLIRFFYISALGGGIAMFVLFFGGEYMGWLK</sequence>
<dbReference type="EMBL" id="FNTF01000002">
    <property type="protein sequence ID" value="SEC48614.1"/>
    <property type="molecule type" value="Genomic_DNA"/>
</dbReference>
<protein>
    <submittedName>
        <fullName evidence="2">Uncharacterized protein</fullName>
    </submittedName>
</protein>
<organism evidence="2 3">
    <name type="scientific">Pseudomonas frederiksbergensis</name>
    <dbReference type="NCBI Taxonomy" id="104087"/>
    <lineage>
        <taxon>Bacteria</taxon>
        <taxon>Pseudomonadati</taxon>
        <taxon>Pseudomonadota</taxon>
        <taxon>Gammaproteobacteria</taxon>
        <taxon>Pseudomonadales</taxon>
        <taxon>Pseudomonadaceae</taxon>
        <taxon>Pseudomonas</taxon>
    </lineage>
</organism>
<reference evidence="2 3" key="1">
    <citation type="submission" date="2016-10" db="EMBL/GenBank/DDBJ databases">
        <authorList>
            <person name="de Groot N.N."/>
        </authorList>
    </citation>
    <scope>NUCLEOTIDE SEQUENCE [LARGE SCALE GENOMIC DNA]</scope>
    <source>
        <strain evidence="2 3">BS3655</strain>
    </source>
</reference>
<keyword evidence="1" id="KW-0812">Transmembrane</keyword>
<keyword evidence="1" id="KW-1133">Transmembrane helix</keyword>
<keyword evidence="1" id="KW-0472">Membrane</keyword>
<name>A0A1H4SXB8_9PSED</name>
<proteinExistence type="predicted"/>
<feature type="transmembrane region" description="Helical" evidence="1">
    <location>
        <begin position="54"/>
        <end position="72"/>
    </location>
</feature>